<organism evidence="1 2">
    <name type="scientific">Planifilum fimeticola</name>
    <dbReference type="NCBI Taxonomy" id="201975"/>
    <lineage>
        <taxon>Bacteria</taxon>
        <taxon>Bacillati</taxon>
        <taxon>Bacillota</taxon>
        <taxon>Bacilli</taxon>
        <taxon>Bacillales</taxon>
        <taxon>Thermoactinomycetaceae</taxon>
        <taxon>Planifilum</taxon>
    </lineage>
</organism>
<comment type="caution">
    <text evidence="1">The sequence shown here is derived from an EMBL/GenBank/DDBJ whole genome shotgun (WGS) entry which is preliminary data.</text>
</comment>
<dbReference type="Proteomes" id="UP000237797">
    <property type="component" value="Unassembled WGS sequence"/>
</dbReference>
<protein>
    <submittedName>
        <fullName evidence="1">Protein involved in plasmid replication-relaxation</fullName>
    </submittedName>
</protein>
<dbReference type="EMBL" id="PVNE01000024">
    <property type="protein sequence ID" value="PRX39533.1"/>
    <property type="molecule type" value="Genomic_DNA"/>
</dbReference>
<evidence type="ECO:0000313" key="1">
    <source>
        <dbReference type="EMBL" id="PRX39533.1"/>
    </source>
</evidence>
<dbReference type="OrthoDB" id="2373083at2"/>
<proteinExistence type="predicted"/>
<gene>
    <name evidence="1" type="ORF">CLV97_12471</name>
</gene>
<dbReference type="InterPro" id="IPR025855">
    <property type="entry name" value="Replic_Relax"/>
</dbReference>
<sequence>MIFDVVNEQVTPHLSMKDRLILALYDLGICTKDQLKTVSGWTENQVSGAIRRVRDAVGKKEADNWIRSWQPRRGKPFVFALGKEGHAYAKGLRGEGNGNGHPPASHVWHFVGLNEILCRSIQSGLEVKSWLSGRESASWLYHQLLTRDESGKVSVPKTPLRPDAMMLVGNQWWMVEYDTGTETPMRLSEKFAKYLDLSLMLDLSEIPLLFVTVSDQRVNTAEWAFRRAFEAHQATWDRVFFLKEGQETDFLSGSLRE</sequence>
<dbReference type="Pfam" id="PF13814">
    <property type="entry name" value="Replic_Relax"/>
    <property type="match status" value="1"/>
</dbReference>
<accession>A0A2T0LC77</accession>
<dbReference type="AlphaFoldDB" id="A0A2T0LC77"/>
<name>A0A2T0LC77_9BACL</name>
<reference evidence="1 2" key="1">
    <citation type="submission" date="2018-03" db="EMBL/GenBank/DDBJ databases">
        <title>Genomic Encyclopedia of Archaeal and Bacterial Type Strains, Phase II (KMG-II): from individual species to whole genera.</title>
        <authorList>
            <person name="Goeker M."/>
        </authorList>
    </citation>
    <scope>NUCLEOTIDE SEQUENCE [LARGE SCALE GENOMIC DNA]</scope>
    <source>
        <strain evidence="1 2">DSM 44946</strain>
    </source>
</reference>
<evidence type="ECO:0000313" key="2">
    <source>
        <dbReference type="Proteomes" id="UP000237797"/>
    </source>
</evidence>
<keyword evidence="2" id="KW-1185">Reference proteome</keyword>
<dbReference type="RefSeq" id="WP_106346081.1">
    <property type="nucleotide sequence ID" value="NZ_PVNE01000024.1"/>
</dbReference>